<dbReference type="Proteomes" id="UP000242972">
    <property type="component" value="Unassembled WGS sequence"/>
</dbReference>
<evidence type="ECO:0000313" key="6">
    <source>
        <dbReference type="EMBL" id="PSR30403.1"/>
    </source>
</evidence>
<feature type="signal peptide" evidence="4">
    <location>
        <begin position="1"/>
        <end position="23"/>
    </location>
</feature>
<dbReference type="PIRSF" id="PIRSF002741">
    <property type="entry name" value="MppA"/>
    <property type="match status" value="1"/>
</dbReference>
<dbReference type="CDD" id="cd00995">
    <property type="entry name" value="PBP2_NikA_DppA_OppA_like"/>
    <property type="match status" value="1"/>
</dbReference>
<dbReference type="Gene3D" id="3.40.190.10">
    <property type="entry name" value="Periplasmic binding protein-like II"/>
    <property type="match status" value="1"/>
</dbReference>
<dbReference type="PROSITE" id="PS51257">
    <property type="entry name" value="PROKAR_LIPOPROTEIN"/>
    <property type="match status" value="1"/>
</dbReference>
<dbReference type="PANTHER" id="PTHR30290">
    <property type="entry name" value="PERIPLASMIC BINDING COMPONENT OF ABC TRANSPORTER"/>
    <property type="match status" value="1"/>
</dbReference>
<sequence length="512" mass="55947">MMSSRRMTVWAMGLGTASMVLLAGCGTSAKTASATHVSAIPHTLVVDLDAAPSNLDPGLQYNLESYWVYRNIFDQLLTDNPKTDTIEPDVATAWRNPSPTTWVFTIRKGIKFTNGQPLTASDVAYSLNRIISPSFDSPQAPNFAEVKSVTASGDHVTITTSQPDPVLLGNLTTLSIVPKNYIIAHGNAYFNLHPIGSGPYELQQWVQGSTVTLVRNPHYWGKKPVFPAVEFRAVPSEATRVSDLESGVADIAFPIEPDQAATIQSNSSLQLLTTPTDRVAYLAFNTDQAPTNNVLVREAITHALNIPLMIKTIEQGYATPVNTTLTPVGFGYDASIPGYTYNPSLAKTLLKEAHYTGAPLVFATSPSYPTIVIQAIQQELSAVGIPVKIVSTTQATYLQKVQSPTHTWGNLRMGAWQGTWPDASTYLYPMFYSTSIWSSWSNPQFDTAIAAAQSTLNKSVRQAAIDRALQILHDQAPAMGLWQEYDLYGASKNLAWQPNPLENFFVAQMGWK</sequence>
<evidence type="ECO:0000256" key="3">
    <source>
        <dbReference type="ARBA" id="ARBA00022729"/>
    </source>
</evidence>
<dbReference type="Gene3D" id="3.10.105.10">
    <property type="entry name" value="Dipeptide-binding Protein, Domain 3"/>
    <property type="match status" value="1"/>
</dbReference>
<dbReference type="GO" id="GO:0042597">
    <property type="term" value="C:periplasmic space"/>
    <property type="evidence" value="ECO:0007669"/>
    <property type="project" value="UniProtKB-ARBA"/>
</dbReference>
<protein>
    <submittedName>
        <fullName evidence="6">Peptide ABC transporter</fullName>
    </submittedName>
</protein>
<keyword evidence="2" id="KW-0813">Transport</keyword>
<evidence type="ECO:0000313" key="7">
    <source>
        <dbReference type="Proteomes" id="UP000242972"/>
    </source>
</evidence>
<dbReference type="AlphaFoldDB" id="A0A2T2X7C4"/>
<dbReference type="Gene3D" id="3.90.76.10">
    <property type="entry name" value="Dipeptide-binding Protein, Domain 1"/>
    <property type="match status" value="1"/>
</dbReference>
<dbReference type="EMBL" id="PXYW01000079">
    <property type="protein sequence ID" value="PSR30403.1"/>
    <property type="molecule type" value="Genomic_DNA"/>
</dbReference>
<dbReference type="PANTHER" id="PTHR30290:SF9">
    <property type="entry name" value="OLIGOPEPTIDE-BINDING PROTEIN APPA"/>
    <property type="match status" value="1"/>
</dbReference>
<comment type="caution">
    <text evidence="6">The sequence shown here is derived from an EMBL/GenBank/DDBJ whole genome shotgun (WGS) entry which is preliminary data.</text>
</comment>
<keyword evidence="3 4" id="KW-0732">Signal</keyword>
<dbReference type="GO" id="GO:0043190">
    <property type="term" value="C:ATP-binding cassette (ABC) transporter complex"/>
    <property type="evidence" value="ECO:0007669"/>
    <property type="project" value="InterPro"/>
</dbReference>
<dbReference type="InterPro" id="IPR030678">
    <property type="entry name" value="Peptide/Ni-bd"/>
</dbReference>
<evidence type="ECO:0000256" key="2">
    <source>
        <dbReference type="ARBA" id="ARBA00022448"/>
    </source>
</evidence>
<evidence type="ECO:0000256" key="4">
    <source>
        <dbReference type="SAM" id="SignalP"/>
    </source>
</evidence>
<feature type="chain" id="PRO_5039508551" evidence="4">
    <location>
        <begin position="24"/>
        <end position="512"/>
    </location>
</feature>
<evidence type="ECO:0000256" key="1">
    <source>
        <dbReference type="ARBA" id="ARBA00005695"/>
    </source>
</evidence>
<accession>A0A2T2X7C4</accession>
<dbReference type="GO" id="GO:1904680">
    <property type="term" value="F:peptide transmembrane transporter activity"/>
    <property type="evidence" value="ECO:0007669"/>
    <property type="project" value="TreeGrafter"/>
</dbReference>
<name>A0A2T2X7C4_9FIRM</name>
<dbReference type="SUPFAM" id="SSF53850">
    <property type="entry name" value="Periplasmic binding protein-like II"/>
    <property type="match status" value="1"/>
</dbReference>
<reference evidence="6 7" key="1">
    <citation type="journal article" date="2014" name="BMC Genomics">
        <title>Comparison of environmental and isolate Sulfobacillus genomes reveals diverse carbon, sulfur, nitrogen, and hydrogen metabolisms.</title>
        <authorList>
            <person name="Justice N.B."/>
            <person name="Norman A."/>
            <person name="Brown C.T."/>
            <person name="Singh A."/>
            <person name="Thomas B.C."/>
            <person name="Banfield J.F."/>
        </authorList>
    </citation>
    <scope>NUCLEOTIDE SEQUENCE [LARGE SCALE GENOMIC DNA]</scope>
    <source>
        <strain evidence="6">AMDSBA4</strain>
    </source>
</reference>
<dbReference type="Pfam" id="PF00496">
    <property type="entry name" value="SBP_bac_5"/>
    <property type="match status" value="1"/>
</dbReference>
<feature type="domain" description="Solute-binding protein family 5" evidence="5">
    <location>
        <begin position="85"/>
        <end position="435"/>
    </location>
</feature>
<organism evidence="6 7">
    <name type="scientific">Sulfobacillus benefaciens</name>
    <dbReference type="NCBI Taxonomy" id="453960"/>
    <lineage>
        <taxon>Bacteria</taxon>
        <taxon>Bacillati</taxon>
        <taxon>Bacillota</taxon>
        <taxon>Clostridia</taxon>
        <taxon>Eubacteriales</taxon>
        <taxon>Clostridiales Family XVII. Incertae Sedis</taxon>
        <taxon>Sulfobacillus</taxon>
    </lineage>
</organism>
<dbReference type="InterPro" id="IPR000914">
    <property type="entry name" value="SBP_5_dom"/>
</dbReference>
<proteinExistence type="inferred from homology"/>
<dbReference type="GO" id="GO:0015833">
    <property type="term" value="P:peptide transport"/>
    <property type="evidence" value="ECO:0007669"/>
    <property type="project" value="TreeGrafter"/>
</dbReference>
<evidence type="ECO:0000259" key="5">
    <source>
        <dbReference type="Pfam" id="PF00496"/>
    </source>
</evidence>
<dbReference type="InterPro" id="IPR039424">
    <property type="entry name" value="SBP_5"/>
</dbReference>
<gene>
    <name evidence="6" type="ORF">C7B46_17960</name>
</gene>
<comment type="similarity">
    <text evidence="1">Belongs to the bacterial solute-binding protein 5 family.</text>
</comment>